<gene>
    <name evidence="2" type="ORF">HYALB_00000980</name>
</gene>
<dbReference type="PROSITE" id="PS50011">
    <property type="entry name" value="PROTEIN_KINASE_DOM"/>
    <property type="match status" value="1"/>
</dbReference>
<evidence type="ECO:0000259" key="1">
    <source>
        <dbReference type="PROSITE" id="PS50011"/>
    </source>
</evidence>
<dbReference type="Proteomes" id="UP000701801">
    <property type="component" value="Unassembled WGS sequence"/>
</dbReference>
<organism evidence="2 3">
    <name type="scientific">Hymenoscyphus albidus</name>
    <dbReference type="NCBI Taxonomy" id="595503"/>
    <lineage>
        <taxon>Eukaryota</taxon>
        <taxon>Fungi</taxon>
        <taxon>Dikarya</taxon>
        <taxon>Ascomycota</taxon>
        <taxon>Pezizomycotina</taxon>
        <taxon>Leotiomycetes</taxon>
        <taxon>Helotiales</taxon>
        <taxon>Helotiaceae</taxon>
        <taxon>Hymenoscyphus</taxon>
    </lineage>
</organism>
<comment type="caution">
    <text evidence="2">The sequence shown here is derived from an EMBL/GenBank/DDBJ whole genome shotgun (WGS) entry which is preliminary data.</text>
</comment>
<protein>
    <recommendedName>
        <fullName evidence="1">Protein kinase domain-containing protein</fullName>
    </recommendedName>
</protein>
<keyword evidence="3" id="KW-1185">Reference proteome</keyword>
<reference evidence="2" key="1">
    <citation type="submission" date="2021-07" db="EMBL/GenBank/DDBJ databases">
        <authorList>
            <person name="Durling M."/>
        </authorList>
    </citation>
    <scope>NUCLEOTIDE SEQUENCE</scope>
</reference>
<feature type="domain" description="Protein kinase" evidence="1">
    <location>
        <begin position="183"/>
        <end position="394"/>
    </location>
</feature>
<sequence>MSQILTSDHYIWSSDGDSDNQLIKIHVRCFGAYFEIQYLRHNLAASPYLLAQHEKSLCIMRAGDEGNSSDVENGIKEICRLQKPFEALMTELAPNPPPPATHLFDYLYPPHMILEATAATQDSTVIQPRFRGSLPRQVLWPPGQYLATWGDWLESVKCFTSRQVRLVHTSTDPEQHPCLRGPSKVTAGDGVGWDAVCYFKALVRRVPGELWAYKQIAAALEAKKLRPEMRISRLHGVVVDEDRDVLQHYDHVPKEELAKWDDFGSESKSEDESPARMVGILITYIENKGTLYEVAPWSDCLDEHRRSWADELLGLVVELHKAGLVWGDAKPHNVLVDRQDRLWLIDFDGGYTHGWVDEVKKETKEGDLQGVERIKEWLAKYYEKPLDRSVPRSS</sequence>
<evidence type="ECO:0000313" key="2">
    <source>
        <dbReference type="EMBL" id="CAG8982699.1"/>
    </source>
</evidence>
<dbReference type="InterPro" id="IPR000719">
    <property type="entry name" value="Prot_kinase_dom"/>
</dbReference>
<evidence type="ECO:0000313" key="3">
    <source>
        <dbReference type="Proteomes" id="UP000701801"/>
    </source>
</evidence>
<dbReference type="Gene3D" id="1.10.510.10">
    <property type="entry name" value="Transferase(Phosphotransferase) domain 1"/>
    <property type="match status" value="1"/>
</dbReference>
<dbReference type="OrthoDB" id="3450874at2759"/>
<name>A0A9N9LX31_9HELO</name>
<proteinExistence type="predicted"/>
<dbReference type="GO" id="GO:0005524">
    <property type="term" value="F:ATP binding"/>
    <property type="evidence" value="ECO:0007669"/>
    <property type="project" value="InterPro"/>
</dbReference>
<accession>A0A9N9LX31</accession>
<dbReference type="EMBL" id="CAJVRM010000684">
    <property type="protein sequence ID" value="CAG8982699.1"/>
    <property type="molecule type" value="Genomic_DNA"/>
</dbReference>
<dbReference type="SUPFAM" id="SSF56112">
    <property type="entry name" value="Protein kinase-like (PK-like)"/>
    <property type="match status" value="1"/>
</dbReference>
<dbReference type="GO" id="GO:0004672">
    <property type="term" value="F:protein kinase activity"/>
    <property type="evidence" value="ECO:0007669"/>
    <property type="project" value="InterPro"/>
</dbReference>
<dbReference type="InterPro" id="IPR011009">
    <property type="entry name" value="Kinase-like_dom_sf"/>
</dbReference>
<dbReference type="AlphaFoldDB" id="A0A9N9LX31"/>
<dbReference type="Pfam" id="PF06293">
    <property type="entry name" value="Kdo"/>
    <property type="match status" value="1"/>
</dbReference>